<dbReference type="GO" id="GO:0005737">
    <property type="term" value="C:cytoplasm"/>
    <property type="evidence" value="ECO:0007669"/>
    <property type="project" value="UniProtKB-SubCell"/>
</dbReference>
<sequence>MLTIQRVPTIVSINQTSSGDANSSLPGATLPVYRYVKADARQIFSGPEDVFGSNVNSTPCSPPEEKPTRLDEIIQHEWQEREKKNLFRYNVAESESKLLQGPSGYIAQLNEGRHSKKRPTEFRVDEVLQPYDPKKFNFTKVDSEEILFAFEEKSDEVDSESYLENGPTGESPNLVVINVSPIEYGHILLVPKVKSQIPQRIDPENLVVALHMAVEVNNPCFRLGYNSFGAFASINHLHFQAYYLDAQFPIERAETRKIFESGKKGGYGISEVVKYPVRTLVYEAGDSLKELADVVGEACIRLQNSNIPFNILISDCGTRVFLIPQCYAEKQARGEVEQELLDTQVNPAVWEISGHIVLKRRKDYNTATEEFAEKFLAEVSLSESRFSEVKKMCKNVAERAEVESSLKEQPNYRGGLDLEIVL</sequence>
<evidence type="ECO:0000256" key="4">
    <source>
        <dbReference type="ARBA" id="ARBA00006451"/>
    </source>
</evidence>
<evidence type="ECO:0000256" key="10">
    <source>
        <dbReference type="ARBA" id="ARBA00022695"/>
    </source>
</evidence>
<evidence type="ECO:0000256" key="12">
    <source>
        <dbReference type="ARBA" id="ARBA00022801"/>
    </source>
</evidence>
<evidence type="ECO:0000256" key="5">
    <source>
        <dbReference type="ARBA" id="ARBA00012507"/>
    </source>
</evidence>
<name>A0ABD3GEP4_9MARC</name>
<dbReference type="InterPro" id="IPR058866">
    <property type="entry name" value="GDPGP1_N"/>
</dbReference>
<comment type="catalytic activity">
    <reaction evidence="1">
        <text>GDP-alpha-D-glucose + phosphate = alpha-D-glucose 1-phosphate + GDP + H(+)</text>
        <dbReference type="Rhea" id="RHEA:30387"/>
        <dbReference type="ChEBI" id="CHEBI:15378"/>
        <dbReference type="ChEBI" id="CHEBI:43474"/>
        <dbReference type="ChEBI" id="CHEBI:58189"/>
        <dbReference type="ChEBI" id="CHEBI:58601"/>
        <dbReference type="ChEBI" id="CHEBI:62230"/>
        <dbReference type="EC" id="2.7.7.78"/>
    </reaction>
</comment>
<evidence type="ECO:0000313" key="15">
    <source>
        <dbReference type="EMBL" id="KAL3676904.1"/>
    </source>
</evidence>
<evidence type="ECO:0000256" key="7">
    <source>
        <dbReference type="ARBA" id="ARBA00022490"/>
    </source>
</evidence>
<evidence type="ECO:0000259" key="14">
    <source>
        <dbReference type="Pfam" id="PF26217"/>
    </source>
</evidence>
<keyword evidence="10" id="KW-0548">Nucleotidyltransferase</keyword>
<dbReference type="GO" id="GO:0005085">
    <property type="term" value="F:guanyl-nucleotide exchange factor activity"/>
    <property type="evidence" value="ECO:0007669"/>
    <property type="project" value="UniProtKB-KW"/>
</dbReference>
<evidence type="ECO:0000259" key="13">
    <source>
        <dbReference type="Pfam" id="PF26216"/>
    </source>
</evidence>
<evidence type="ECO:0000313" key="16">
    <source>
        <dbReference type="Proteomes" id="UP001633002"/>
    </source>
</evidence>
<keyword evidence="16" id="KW-1185">Reference proteome</keyword>
<dbReference type="Pfam" id="PF26216">
    <property type="entry name" value="GDPGP1_C"/>
    <property type="match status" value="1"/>
</dbReference>
<dbReference type="GO" id="GO:0000166">
    <property type="term" value="F:nucleotide binding"/>
    <property type="evidence" value="ECO:0007669"/>
    <property type="project" value="UniProtKB-KW"/>
</dbReference>
<dbReference type="InterPro" id="IPR058865">
    <property type="entry name" value="GDPGP1_C"/>
</dbReference>
<reference evidence="15 16" key="1">
    <citation type="submission" date="2024-09" db="EMBL/GenBank/DDBJ databases">
        <title>Chromosome-scale assembly of Riccia sorocarpa.</title>
        <authorList>
            <person name="Paukszto L."/>
        </authorList>
    </citation>
    <scope>NUCLEOTIDE SEQUENCE [LARGE SCALE GENOMIC DNA]</scope>
    <source>
        <strain evidence="15">LP-2024</strain>
        <tissue evidence="15">Aerial parts of the thallus</tissue>
    </source>
</reference>
<dbReference type="Proteomes" id="UP001633002">
    <property type="component" value="Unassembled WGS sequence"/>
</dbReference>
<feature type="domain" description="GDPGP1-like N-terminal" evidence="14">
    <location>
        <begin position="69"/>
        <end position="242"/>
    </location>
</feature>
<dbReference type="EMBL" id="JBJQOH010000008">
    <property type="protein sequence ID" value="KAL3676904.1"/>
    <property type="molecule type" value="Genomic_DNA"/>
</dbReference>
<evidence type="ECO:0000256" key="2">
    <source>
        <dbReference type="ARBA" id="ARBA00003049"/>
    </source>
</evidence>
<gene>
    <name evidence="15" type="ORF">R1sor_026852</name>
</gene>
<evidence type="ECO:0000256" key="1">
    <source>
        <dbReference type="ARBA" id="ARBA00000063"/>
    </source>
</evidence>
<dbReference type="PANTHER" id="PTHR20884:SF8">
    <property type="entry name" value="GDP-D-GLUCOSE PHOSPHORYLASE 1"/>
    <property type="match status" value="1"/>
</dbReference>
<dbReference type="PANTHER" id="PTHR20884">
    <property type="entry name" value="GDP-D-GLUCOSE PHOSPHORYLASE 1"/>
    <property type="match status" value="1"/>
</dbReference>
<keyword evidence="12" id="KW-0378">Hydrolase</keyword>
<dbReference type="EC" id="2.7.7.78" evidence="5"/>
<proteinExistence type="inferred from homology"/>
<dbReference type="GO" id="GO:0016787">
    <property type="term" value="F:hydrolase activity"/>
    <property type="evidence" value="ECO:0007669"/>
    <property type="project" value="UniProtKB-KW"/>
</dbReference>
<dbReference type="Pfam" id="PF26217">
    <property type="entry name" value="GDPGP1_N"/>
    <property type="match status" value="1"/>
</dbReference>
<evidence type="ECO:0000256" key="6">
    <source>
        <dbReference type="ARBA" id="ARBA00018857"/>
    </source>
</evidence>
<organism evidence="15 16">
    <name type="scientific">Riccia sorocarpa</name>
    <dbReference type="NCBI Taxonomy" id="122646"/>
    <lineage>
        <taxon>Eukaryota</taxon>
        <taxon>Viridiplantae</taxon>
        <taxon>Streptophyta</taxon>
        <taxon>Embryophyta</taxon>
        <taxon>Marchantiophyta</taxon>
        <taxon>Marchantiopsida</taxon>
        <taxon>Marchantiidae</taxon>
        <taxon>Marchantiales</taxon>
        <taxon>Ricciaceae</taxon>
        <taxon>Riccia</taxon>
    </lineage>
</organism>
<evidence type="ECO:0000256" key="9">
    <source>
        <dbReference type="ARBA" id="ARBA00022679"/>
    </source>
</evidence>
<dbReference type="AlphaFoldDB" id="A0ABD3GEP4"/>
<comment type="caution">
    <text evidence="15">The sequence shown here is derived from an EMBL/GenBank/DDBJ whole genome shotgun (WGS) entry which is preliminary data.</text>
</comment>
<comment type="similarity">
    <text evidence="4">Belongs to the GDPGP1 family.</text>
</comment>
<feature type="domain" description="GDPGP1-like C-terminal" evidence="13">
    <location>
        <begin position="249"/>
        <end position="398"/>
    </location>
</feature>
<dbReference type="GO" id="GO:0080048">
    <property type="term" value="F:GDP-D-glucose phosphorylase activity"/>
    <property type="evidence" value="ECO:0007669"/>
    <property type="project" value="UniProtKB-EC"/>
</dbReference>
<evidence type="ECO:0000256" key="3">
    <source>
        <dbReference type="ARBA" id="ARBA00004496"/>
    </source>
</evidence>
<protein>
    <recommendedName>
        <fullName evidence="6">GDP-D-glucose phosphorylase 1</fullName>
        <ecNumber evidence="5">2.7.7.78</ecNumber>
    </recommendedName>
</protein>
<keyword evidence="7" id="KW-0963">Cytoplasm</keyword>
<comment type="function">
    <text evidence="2">Specific and highly efficient GDP-D-glucose phosphorylase regulating the levels of GDP-D-glucose in cells.</text>
</comment>
<evidence type="ECO:0000256" key="11">
    <source>
        <dbReference type="ARBA" id="ARBA00022741"/>
    </source>
</evidence>
<accession>A0ABD3GEP4</accession>
<keyword evidence="11" id="KW-0547">Nucleotide-binding</keyword>
<keyword evidence="9" id="KW-0808">Transferase</keyword>
<keyword evidence="8" id="KW-0344">Guanine-nucleotide releasing factor</keyword>
<evidence type="ECO:0000256" key="8">
    <source>
        <dbReference type="ARBA" id="ARBA00022658"/>
    </source>
</evidence>
<dbReference type="InterPro" id="IPR026506">
    <property type="entry name" value="GDPGP"/>
</dbReference>
<comment type="subcellular location">
    <subcellularLocation>
        <location evidence="3">Cytoplasm</location>
    </subcellularLocation>
</comment>